<keyword evidence="3" id="KW-0687">Ribonucleoprotein</keyword>
<dbReference type="GO" id="GO:0003729">
    <property type="term" value="F:mRNA binding"/>
    <property type="evidence" value="ECO:0007669"/>
    <property type="project" value="TreeGrafter"/>
</dbReference>
<dbReference type="NCBIfam" id="TIGR00855">
    <property type="entry name" value="L12"/>
    <property type="match status" value="1"/>
</dbReference>
<dbReference type="Pfam" id="PF16320">
    <property type="entry name" value="Ribosomal_L12_N"/>
    <property type="match status" value="1"/>
</dbReference>
<evidence type="ECO:0000313" key="7">
    <source>
        <dbReference type="Proteomes" id="UP000077266"/>
    </source>
</evidence>
<sequence>MFEPLATCCSSARRSLAAASRSMLARPSSSVSRRRLLHATVAAAQSTDPQISRIVDDISGLTLLQAADLVSALKTRLNITEIAMPAAAAAPVAAAADAEPAAEAEKPKEKTIFNVKLESFEATSKPKVIKEVKAIVPNLNLIEAKKFVESLPKIVKEGLTKDEAEKLKATFEALGAKVVLE</sequence>
<keyword evidence="7" id="KW-1185">Reference proteome</keyword>
<gene>
    <name evidence="6" type="ORF">EXIGLDRAFT_828108</name>
</gene>
<dbReference type="AlphaFoldDB" id="A0A165QX74"/>
<dbReference type="InterPro" id="IPR008932">
    <property type="entry name" value="Ribosomal_bL12_oligo"/>
</dbReference>
<dbReference type="PANTHER" id="PTHR45987">
    <property type="entry name" value="39S RIBOSOMAL PROTEIN L12"/>
    <property type="match status" value="1"/>
</dbReference>
<feature type="domain" description="Large ribosomal subunit protein bL12 oligomerization" evidence="5">
    <location>
        <begin position="51"/>
        <end position="97"/>
    </location>
</feature>
<dbReference type="GO" id="GO:0005762">
    <property type="term" value="C:mitochondrial large ribosomal subunit"/>
    <property type="evidence" value="ECO:0007669"/>
    <property type="project" value="TreeGrafter"/>
</dbReference>
<evidence type="ECO:0000259" key="4">
    <source>
        <dbReference type="Pfam" id="PF00542"/>
    </source>
</evidence>
<keyword evidence="2" id="KW-0689">Ribosomal protein</keyword>
<accession>A0A165QX74</accession>
<dbReference type="GO" id="GO:0003735">
    <property type="term" value="F:structural constituent of ribosome"/>
    <property type="evidence" value="ECO:0007669"/>
    <property type="project" value="InterPro"/>
</dbReference>
<name>A0A165QX74_EXIGL</name>
<dbReference type="EMBL" id="KV425882">
    <property type="protein sequence ID" value="KZW04191.1"/>
    <property type="molecule type" value="Genomic_DNA"/>
</dbReference>
<evidence type="ECO:0000256" key="2">
    <source>
        <dbReference type="ARBA" id="ARBA00022980"/>
    </source>
</evidence>
<feature type="domain" description="Large ribosomal subunit protein bL12 C-terminal" evidence="4">
    <location>
        <begin position="113"/>
        <end position="180"/>
    </location>
</feature>
<dbReference type="SUPFAM" id="SSF48300">
    <property type="entry name" value="Ribosomal protein L7/12, oligomerisation (N-terminal) domain"/>
    <property type="match status" value="1"/>
</dbReference>
<dbReference type="InterPro" id="IPR013823">
    <property type="entry name" value="Ribosomal_bL12_C"/>
</dbReference>
<dbReference type="PANTHER" id="PTHR45987:SF4">
    <property type="entry name" value="LARGE RIBOSOMAL SUBUNIT PROTEIN BL12M"/>
    <property type="match status" value="1"/>
</dbReference>
<evidence type="ECO:0000256" key="1">
    <source>
        <dbReference type="ARBA" id="ARBA00007197"/>
    </source>
</evidence>
<dbReference type="Gene3D" id="1.20.5.710">
    <property type="entry name" value="Single helix bin"/>
    <property type="match status" value="1"/>
</dbReference>
<dbReference type="Pfam" id="PF00542">
    <property type="entry name" value="Ribosomal_L12"/>
    <property type="match status" value="1"/>
</dbReference>
<dbReference type="InParanoid" id="A0A165QX74"/>
<dbReference type="Proteomes" id="UP000077266">
    <property type="component" value="Unassembled WGS sequence"/>
</dbReference>
<reference evidence="6 7" key="1">
    <citation type="journal article" date="2016" name="Mol. Biol. Evol.">
        <title>Comparative Genomics of Early-Diverging Mushroom-Forming Fungi Provides Insights into the Origins of Lignocellulose Decay Capabilities.</title>
        <authorList>
            <person name="Nagy L.G."/>
            <person name="Riley R."/>
            <person name="Tritt A."/>
            <person name="Adam C."/>
            <person name="Daum C."/>
            <person name="Floudas D."/>
            <person name="Sun H."/>
            <person name="Yadav J.S."/>
            <person name="Pangilinan J."/>
            <person name="Larsson K.H."/>
            <person name="Matsuura K."/>
            <person name="Barry K."/>
            <person name="Labutti K."/>
            <person name="Kuo R."/>
            <person name="Ohm R.A."/>
            <person name="Bhattacharya S.S."/>
            <person name="Shirouzu T."/>
            <person name="Yoshinaga Y."/>
            <person name="Martin F.M."/>
            <person name="Grigoriev I.V."/>
            <person name="Hibbett D.S."/>
        </authorList>
    </citation>
    <scope>NUCLEOTIDE SEQUENCE [LARGE SCALE GENOMIC DNA]</scope>
    <source>
        <strain evidence="6 7">HHB12029</strain>
    </source>
</reference>
<dbReference type="STRING" id="1314781.A0A165QX74"/>
<protein>
    <submittedName>
        <fullName evidence="6">ClpS-like protein</fullName>
    </submittedName>
</protein>
<dbReference type="FunCoup" id="A0A165QX74">
    <property type="interactions" value="211"/>
</dbReference>
<dbReference type="HAMAP" id="MF_00368">
    <property type="entry name" value="Ribosomal_bL12"/>
    <property type="match status" value="1"/>
</dbReference>
<proteinExistence type="inferred from homology"/>
<evidence type="ECO:0000259" key="5">
    <source>
        <dbReference type="Pfam" id="PF16320"/>
    </source>
</evidence>
<evidence type="ECO:0000313" key="6">
    <source>
        <dbReference type="EMBL" id="KZW04191.1"/>
    </source>
</evidence>
<dbReference type="CDD" id="cd00387">
    <property type="entry name" value="Ribosomal_L7_L12"/>
    <property type="match status" value="1"/>
</dbReference>
<dbReference type="InterPro" id="IPR036235">
    <property type="entry name" value="Ribosomal_bL12_oligo_N_sf"/>
</dbReference>
<dbReference type="FunFam" id="3.30.1390.10:FF:000001">
    <property type="entry name" value="50S ribosomal protein L7/L12"/>
    <property type="match status" value="1"/>
</dbReference>
<comment type="similarity">
    <text evidence="1">Belongs to the bacterial ribosomal protein bL12 family.</text>
</comment>
<evidence type="ECO:0000256" key="3">
    <source>
        <dbReference type="ARBA" id="ARBA00023274"/>
    </source>
</evidence>
<dbReference type="GO" id="GO:0006412">
    <property type="term" value="P:translation"/>
    <property type="evidence" value="ECO:0007669"/>
    <property type="project" value="InterPro"/>
</dbReference>
<organism evidence="6 7">
    <name type="scientific">Exidia glandulosa HHB12029</name>
    <dbReference type="NCBI Taxonomy" id="1314781"/>
    <lineage>
        <taxon>Eukaryota</taxon>
        <taxon>Fungi</taxon>
        <taxon>Dikarya</taxon>
        <taxon>Basidiomycota</taxon>
        <taxon>Agaricomycotina</taxon>
        <taxon>Agaricomycetes</taxon>
        <taxon>Auriculariales</taxon>
        <taxon>Exidiaceae</taxon>
        <taxon>Exidia</taxon>
    </lineage>
</organism>
<dbReference type="OrthoDB" id="250175at2759"/>
<dbReference type="Gene3D" id="3.30.1390.10">
    <property type="match status" value="1"/>
</dbReference>
<dbReference type="InterPro" id="IPR014719">
    <property type="entry name" value="Ribosomal_bL12_C/ClpS-like"/>
</dbReference>
<dbReference type="InterPro" id="IPR000206">
    <property type="entry name" value="Ribosomal_bL12"/>
</dbReference>
<dbReference type="SUPFAM" id="SSF54736">
    <property type="entry name" value="ClpS-like"/>
    <property type="match status" value="1"/>
</dbReference>